<evidence type="ECO:0000313" key="4">
    <source>
        <dbReference type="EMBL" id="HIX61909.1"/>
    </source>
</evidence>
<dbReference type="AlphaFoldDB" id="A0A9D1WN11"/>
<dbReference type="Pfam" id="PF03960">
    <property type="entry name" value="ArsC"/>
    <property type="match status" value="1"/>
</dbReference>
<dbReference type="InterPro" id="IPR036249">
    <property type="entry name" value="Thioredoxin-like_sf"/>
</dbReference>
<dbReference type="PANTHER" id="PTHR30041:SF4">
    <property type="entry name" value="ARSENATE REDUCTASE"/>
    <property type="match status" value="1"/>
</dbReference>
<dbReference type="InterPro" id="IPR006659">
    <property type="entry name" value="Arsenate_reductase"/>
</dbReference>
<comment type="similarity">
    <text evidence="1 3">Belongs to the ArsC family.</text>
</comment>
<name>A0A9D1WN11_9GAMM</name>
<dbReference type="SUPFAM" id="SSF52833">
    <property type="entry name" value="Thioredoxin-like"/>
    <property type="match status" value="1"/>
</dbReference>
<evidence type="ECO:0000256" key="2">
    <source>
        <dbReference type="ARBA" id="ARBA00023002"/>
    </source>
</evidence>
<gene>
    <name evidence="4" type="ORF">H9854_06725</name>
</gene>
<proteinExistence type="inferred from homology"/>
<dbReference type="PANTHER" id="PTHR30041">
    <property type="entry name" value="ARSENATE REDUCTASE"/>
    <property type="match status" value="1"/>
</dbReference>
<dbReference type="Proteomes" id="UP000824248">
    <property type="component" value="Unassembled WGS sequence"/>
</dbReference>
<keyword evidence="2" id="KW-0560">Oxidoreductase</keyword>
<dbReference type="EMBL" id="DXFC01000198">
    <property type="protein sequence ID" value="HIX61909.1"/>
    <property type="molecule type" value="Genomic_DNA"/>
</dbReference>
<comment type="caution">
    <text evidence="4">The sequence shown here is derived from an EMBL/GenBank/DDBJ whole genome shotgun (WGS) entry which is preliminary data.</text>
</comment>
<dbReference type="CDD" id="cd03034">
    <property type="entry name" value="ArsC_ArsC"/>
    <property type="match status" value="1"/>
</dbReference>
<dbReference type="Gene3D" id="3.40.30.10">
    <property type="entry name" value="Glutaredoxin"/>
    <property type="match status" value="1"/>
</dbReference>
<accession>A0A9D1WN11</accession>
<sequence length="118" mass="13509">MAIVLYHNPRCSKSREALALLEERGAEVVLRHYLDDPLNEEELRSLMSRLDADGERLVRTKEPEWQSVEENNLEDQEQVIRAILAYPQLLERPIGDNGKRAIIGRPPEDILALLPGKD</sequence>
<dbReference type="GO" id="GO:0008794">
    <property type="term" value="F:arsenate reductase (glutaredoxin) activity"/>
    <property type="evidence" value="ECO:0007669"/>
    <property type="project" value="InterPro"/>
</dbReference>
<reference evidence="4" key="2">
    <citation type="submission" date="2021-04" db="EMBL/GenBank/DDBJ databases">
        <authorList>
            <person name="Gilroy R."/>
        </authorList>
    </citation>
    <scope>NUCLEOTIDE SEQUENCE</scope>
    <source>
        <strain evidence="4">1193</strain>
    </source>
</reference>
<dbReference type="InterPro" id="IPR006660">
    <property type="entry name" value="Arsenate_reductase-like"/>
</dbReference>
<reference evidence="4" key="1">
    <citation type="journal article" date="2021" name="PeerJ">
        <title>Extensive microbial diversity within the chicken gut microbiome revealed by metagenomics and culture.</title>
        <authorList>
            <person name="Gilroy R."/>
            <person name="Ravi A."/>
            <person name="Getino M."/>
            <person name="Pursley I."/>
            <person name="Horton D.L."/>
            <person name="Alikhan N.F."/>
            <person name="Baker D."/>
            <person name="Gharbi K."/>
            <person name="Hall N."/>
            <person name="Watson M."/>
            <person name="Adriaenssens E.M."/>
            <person name="Foster-Nyarko E."/>
            <person name="Jarju S."/>
            <person name="Secka A."/>
            <person name="Antonio M."/>
            <person name="Oren A."/>
            <person name="Chaudhuri R.R."/>
            <person name="La Ragione R."/>
            <person name="Hildebrand F."/>
            <person name="Pallen M.J."/>
        </authorList>
    </citation>
    <scope>NUCLEOTIDE SEQUENCE</scope>
    <source>
        <strain evidence="4">1193</strain>
    </source>
</reference>
<dbReference type="PROSITE" id="PS51353">
    <property type="entry name" value="ARSC"/>
    <property type="match status" value="1"/>
</dbReference>
<organism evidence="4 5">
    <name type="scientific">Candidatus Halomonas stercoripullorum</name>
    <dbReference type="NCBI Taxonomy" id="2838617"/>
    <lineage>
        <taxon>Bacteria</taxon>
        <taxon>Pseudomonadati</taxon>
        <taxon>Pseudomonadota</taxon>
        <taxon>Gammaproteobacteria</taxon>
        <taxon>Oceanospirillales</taxon>
        <taxon>Halomonadaceae</taxon>
        <taxon>Halomonas</taxon>
    </lineage>
</organism>
<protein>
    <submittedName>
        <fullName evidence="4">Arsenate reductase family protein</fullName>
    </submittedName>
</protein>
<evidence type="ECO:0000313" key="5">
    <source>
        <dbReference type="Proteomes" id="UP000824248"/>
    </source>
</evidence>
<evidence type="ECO:0000256" key="1">
    <source>
        <dbReference type="ARBA" id="ARBA00007198"/>
    </source>
</evidence>
<evidence type="ECO:0000256" key="3">
    <source>
        <dbReference type="PROSITE-ProRule" id="PRU01282"/>
    </source>
</evidence>